<dbReference type="RefSeq" id="XP_069207793.1">
    <property type="nucleotide sequence ID" value="XM_069355722.1"/>
</dbReference>
<dbReference type="GeneID" id="95988328"/>
<evidence type="ECO:0000256" key="3">
    <source>
        <dbReference type="ARBA" id="ARBA00022833"/>
    </source>
</evidence>
<keyword evidence="2" id="KW-0479">Metal-binding</keyword>
<dbReference type="Proteomes" id="UP001565368">
    <property type="component" value="Unassembled WGS sequence"/>
</dbReference>
<sequence>MPTVPEAIFRDFGAEEPLGGPSKRPVTTVRLARQASIARPQACQACQQRKRKCDRVQPQCGNCARRGIECTFELKITDRSHPNYLTNLLASLEDKDRRISALESVIRARLPELAHIAALATDAIPPAPGSAAPDTRPSSPAPADDEPLPADLSEPIISALETLAVSRRHFPVPPLVGFIKSSLGPEAEWENDDAAAVSQTAVAQWPPYELAVVLVHEFLRSNAVYPFIREFDLLHDLQLVYKGEGRPDAAATPLQTARLFLVFAVGSVWLSQRGSGDRIDTTLLRNRAAAALPEVIRTASGVDCVSALLLMALTALYDWGGVDLVRLTPMISKLALAVGLHRDPAARHTQQEKDRRRVLFWCVYSLDRIVGSSLSLPIVLSDADIGTALPEHLDELGTLAEGMDATAFFAHMIEMRRLSWRVYEHTRAPSAAEASAIHRALDDWLSRAPRAAGSTPSEASGASSGGSGGGNNTLFDLYYHIFLTRLYGPSGYAEPGDAALLCLRESASAAIAISVHMQKHRLIRDNYFQFHIVIAVGMALLYTLSQYGRGEYAHDTEWCAAAIDEIRTTEAFIGSFCRGWPYARGLSRAFNALGARCIAQLGAKPSPPPPRRDAATELVSTLPRFDFFPFSSADDSATWSAWGAENFLPLAHDLTPGSGDSTANLDDLLALVGWSTDWIPYANGEAANGE</sequence>
<dbReference type="EMBL" id="JBBXJM010000005">
    <property type="protein sequence ID" value="KAL1407849.1"/>
    <property type="molecule type" value="Genomic_DNA"/>
</dbReference>
<dbReference type="Pfam" id="PF00172">
    <property type="entry name" value="Zn_clus"/>
    <property type="match status" value="1"/>
</dbReference>
<keyword evidence="6" id="KW-0804">Transcription</keyword>
<comment type="caution">
    <text evidence="10">The sequence shown here is derived from an EMBL/GenBank/DDBJ whole genome shotgun (WGS) entry which is preliminary data.</text>
</comment>
<reference evidence="10 11" key="1">
    <citation type="submission" date="2023-08" db="EMBL/GenBank/DDBJ databases">
        <title>Annotated Genome Sequence of Vanrija albida AlHP1.</title>
        <authorList>
            <person name="Herzog R."/>
        </authorList>
    </citation>
    <scope>NUCLEOTIDE SEQUENCE [LARGE SCALE GENOMIC DNA]</scope>
    <source>
        <strain evidence="10 11">AlHP1</strain>
    </source>
</reference>
<dbReference type="PANTHER" id="PTHR47782">
    <property type="entry name" value="ZN(II)2CYS6 TRANSCRIPTION FACTOR (EUROFUNG)-RELATED"/>
    <property type="match status" value="1"/>
</dbReference>
<keyword evidence="3" id="KW-0862">Zinc</keyword>
<feature type="region of interest" description="Disordered" evidence="8">
    <location>
        <begin position="124"/>
        <end position="151"/>
    </location>
</feature>
<dbReference type="InterPro" id="IPR036864">
    <property type="entry name" value="Zn2-C6_fun-type_DNA-bd_sf"/>
</dbReference>
<evidence type="ECO:0000256" key="1">
    <source>
        <dbReference type="ARBA" id="ARBA00004123"/>
    </source>
</evidence>
<dbReference type="Gene3D" id="4.10.240.10">
    <property type="entry name" value="Zn(2)-C6 fungal-type DNA-binding domain"/>
    <property type="match status" value="1"/>
</dbReference>
<evidence type="ECO:0000256" key="8">
    <source>
        <dbReference type="SAM" id="MobiDB-lite"/>
    </source>
</evidence>
<comment type="subcellular location">
    <subcellularLocation>
        <location evidence="1">Nucleus</location>
    </subcellularLocation>
</comment>
<dbReference type="PANTHER" id="PTHR47782:SF7">
    <property type="entry name" value="PROTEIN STB5"/>
    <property type="match status" value="1"/>
</dbReference>
<evidence type="ECO:0000313" key="11">
    <source>
        <dbReference type="Proteomes" id="UP001565368"/>
    </source>
</evidence>
<proteinExistence type="predicted"/>
<dbReference type="Pfam" id="PF04082">
    <property type="entry name" value="Fungal_trans"/>
    <property type="match status" value="1"/>
</dbReference>
<keyword evidence="5" id="KW-0238">DNA-binding</keyword>
<evidence type="ECO:0000256" key="2">
    <source>
        <dbReference type="ARBA" id="ARBA00022723"/>
    </source>
</evidence>
<evidence type="ECO:0000313" key="10">
    <source>
        <dbReference type="EMBL" id="KAL1407849.1"/>
    </source>
</evidence>
<evidence type="ECO:0000256" key="6">
    <source>
        <dbReference type="ARBA" id="ARBA00023163"/>
    </source>
</evidence>
<evidence type="ECO:0000259" key="9">
    <source>
        <dbReference type="PROSITE" id="PS50048"/>
    </source>
</evidence>
<dbReference type="SMART" id="SM00906">
    <property type="entry name" value="Fungal_trans"/>
    <property type="match status" value="1"/>
</dbReference>
<feature type="domain" description="Zn(2)-C6 fungal-type" evidence="9">
    <location>
        <begin position="42"/>
        <end position="72"/>
    </location>
</feature>
<gene>
    <name evidence="10" type="ORF">Q8F55_007285</name>
</gene>
<keyword evidence="4" id="KW-0805">Transcription regulation</keyword>
<keyword evidence="11" id="KW-1185">Reference proteome</keyword>
<organism evidence="10 11">
    <name type="scientific">Vanrija albida</name>
    <dbReference type="NCBI Taxonomy" id="181172"/>
    <lineage>
        <taxon>Eukaryota</taxon>
        <taxon>Fungi</taxon>
        <taxon>Dikarya</taxon>
        <taxon>Basidiomycota</taxon>
        <taxon>Agaricomycotina</taxon>
        <taxon>Tremellomycetes</taxon>
        <taxon>Trichosporonales</taxon>
        <taxon>Trichosporonaceae</taxon>
        <taxon>Vanrija</taxon>
    </lineage>
</organism>
<dbReference type="SMART" id="SM00066">
    <property type="entry name" value="GAL4"/>
    <property type="match status" value="1"/>
</dbReference>
<dbReference type="SUPFAM" id="SSF57701">
    <property type="entry name" value="Zn2/Cys6 DNA-binding domain"/>
    <property type="match status" value="1"/>
</dbReference>
<dbReference type="CDD" id="cd00067">
    <property type="entry name" value="GAL4"/>
    <property type="match status" value="1"/>
</dbReference>
<dbReference type="InterPro" id="IPR007219">
    <property type="entry name" value="XnlR_reg_dom"/>
</dbReference>
<accession>A0ABR3PZH8</accession>
<protein>
    <recommendedName>
        <fullName evidence="9">Zn(2)-C6 fungal-type domain-containing protein</fullName>
    </recommendedName>
</protein>
<dbReference type="PROSITE" id="PS50048">
    <property type="entry name" value="ZN2_CY6_FUNGAL_2"/>
    <property type="match status" value="1"/>
</dbReference>
<dbReference type="InterPro" id="IPR052202">
    <property type="entry name" value="Yeast_MetPath_Reg"/>
</dbReference>
<dbReference type="CDD" id="cd12148">
    <property type="entry name" value="fungal_TF_MHR"/>
    <property type="match status" value="1"/>
</dbReference>
<evidence type="ECO:0000256" key="4">
    <source>
        <dbReference type="ARBA" id="ARBA00023015"/>
    </source>
</evidence>
<keyword evidence="7" id="KW-0539">Nucleus</keyword>
<name>A0ABR3PZH8_9TREE</name>
<evidence type="ECO:0000256" key="7">
    <source>
        <dbReference type="ARBA" id="ARBA00023242"/>
    </source>
</evidence>
<dbReference type="InterPro" id="IPR001138">
    <property type="entry name" value="Zn2Cys6_DnaBD"/>
</dbReference>
<evidence type="ECO:0000256" key="5">
    <source>
        <dbReference type="ARBA" id="ARBA00023125"/>
    </source>
</evidence>